<comment type="caution">
    <text evidence="5">The sequence shown here is derived from an EMBL/GenBank/DDBJ whole genome shotgun (WGS) entry which is preliminary data.</text>
</comment>
<proteinExistence type="predicted"/>
<feature type="region of interest" description="Disordered" evidence="1">
    <location>
        <begin position="184"/>
        <end position="210"/>
    </location>
</feature>
<keyword evidence="2" id="KW-0472">Membrane</keyword>
<evidence type="ECO:0000256" key="1">
    <source>
        <dbReference type="SAM" id="MobiDB-lite"/>
    </source>
</evidence>
<dbReference type="RefSeq" id="XP_064855699.1">
    <property type="nucleotide sequence ID" value="XM_064999627.1"/>
</dbReference>
<dbReference type="GO" id="GO:0016020">
    <property type="term" value="C:membrane"/>
    <property type="evidence" value="ECO:0007669"/>
    <property type="project" value="InterPro"/>
</dbReference>
<feature type="domain" description="Csf1 N-terminal" evidence="3">
    <location>
        <begin position="17"/>
        <end position="1620"/>
    </location>
</feature>
<feature type="region of interest" description="Disordered" evidence="1">
    <location>
        <begin position="517"/>
        <end position="539"/>
    </location>
</feature>
<organism evidence="5 6">
    <name type="scientific">Saccharomycopsis crataegensis</name>
    <dbReference type="NCBI Taxonomy" id="43959"/>
    <lineage>
        <taxon>Eukaryota</taxon>
        <taxon>Fungi</taxon>
        <taxon>Dikarya</taxon>
        <taxon>Ascomycota</taxon>
        <taxon>Saccharomycotina</taxon>
        <taxon>Saccharomycetes</taxon>
        <taxon>Saccharomycopsidaceae</taxon>
        <taxon>Saccharomycopsis</taxon>
    </lineage>
</organism>
<dbReference type="InterPro" id="IPR048636">
    <property type="entry name" value="Csf1_N"/>
</dbReference>
<dbReference type="PANTHER" id="PTHR32085:SF3">
    <property type="entry name" value="PROTEIN CSF1"/>
    <property type="match status" value="1"/>
</dbReference>
<feature type="compositionally biased region" description="Basic and acidic residues" evidence="1">
    <location>
        <begin position="864"/>
        <end position="878"/>
    </location>
</feature>
<dbReference type="PANTHER" id="PTHR32085">
    <property type="entry name" value="PROTEIN CSF1"/>
    <property type="match status" value="1"/>
</dbReference>
<evidence type="ECO:0000313" key="6">
    <source>
        <dbReference type="Proteomes" id="UP001360560"/>
    </source>
</evidence>
<accession>A0AAV5QV66</accession>
<feature type="region of interest" description="Disordered" evidence="1">
    <location>
        <begin position="840"/>
        <end position="878"/>
    </location>
</feature>
<dbReference type="GO" id="GO:0006113">
    <property type="term" value="P:fermentation"/>
    <property type="evidence" value="ECO:0007669"/>
    <property type="project" value="InterPro"/>
</dbReference>
<keyword evidence="6" id="KW-1185">Reference proteome</keyword>
<feature type="domain" description="Csf1 C-terminal region" evidence="4">
    <location>
        <begin position="2111"/>
        <end position="3114"/>
    </location>
</feature>
<keyword evidence="2" id="KW-1133">Transmembrane helix</keyword>
<sequence>MVASFGLDWVLVLLVLLSLMFYFNRLVGSLMTVICKILLWKQYKVSVHFQSFKISLLAGRIFFKNFSIVTKDCTICILEGNITWRYWFFNVKQSEFGLANQELDDGGESNSPIRNEGLSSRFRVEMDGLEVFVYNRTYAFMSVLEELQKSSNANVKNITPISSNFERRNHDNVIVNHRRFTSGSLDGSDRSKDSLCENTSSNHSQDEIDSTGSSVFDIIKCLPIDLKIHKCGIVIGNENTTSVVVCSFINGRGSFDIGCAANPSVDFYRHNIKLSSEKFQITLKPNISYKEPISSSFLNSSDFSIHKEYTRKRRQRRFRKYKNLWTSFLKIMQIKKHKKQDTHDKSIEDKNEWKGLPQFLENEDDNLLNDYSDLQDELSQEYAIYRTVVDAEKCEILYYYDIPGKVPHDGQINNEKLGKSADGSPKTGVEIELYESTIYYGPWADRQRISIYKAFFPQSNNFEDSQPTKKLDAGETREYSFFDFCVRFVDDKSIIRVPMREYSKDIANSLNRSKKMADTAKMEKGSEPDSFVNKESKENEETGKKPFAWLELKLFEGSFINSVTDYERTSNGSDVKLNVLLKEPELRSSINHNIFYRAKEHRLDISINYPLIWKQIIKWNISNKTSSCEFFILREHVSLISDMINDFATVEESLLNDPCETVNSYNLFRPYEYNVNWKIENGVKLYLNINNQNIINNPVDFDDNTYLSFQAPSLNIDLSIPMHVIFQKSNSINFDISSENLSLVVDTPAWSTLNTFLKNKELANGTDFKIRGSYTYYSSIELNLVDSIIVNCFLSNTTFHAYGFLIKFIMDIKENYFGENIHFQTLEEYTDKKHENENIEHDSDSAFSSNNGEKSVKPAFESEPEFRSRSRNKTKEPKQFRRIENEIDVLFSFCVDNGCLILPCNLYDSDSFIAARLPNFDIDIRFTNYYMDLQCDISPLKVTHVVNDPDAVNRVVHDTDLNINPDMFINGLSIHGHRIFGLPPLEPTYICVWDISAGAISLNTNGLFIQSFLGSIQNLGYTFRDFENSLIVEIPELNDVTIFTFKCPSVSASLLDRESKVCLNLSLEPINLRLNDLANGRYSSRMDLKIKNIILKMTEQESSKILLYLTTSLYLSNFCRKKEFTEHRRLQQEHLKTNDGPFHRSPFFLREENRDEYYNKNYGKILASLSLPDIAAPITNQTVDFIFEDSPIGDRQLNSSNIFDSSEDVLDTSSVTSTDEDFGEAEADSSLLEFLPNKKLSGKKLNSKQHKKILGENYFIDTTNIADVTPQLDMSDERYEYDNFIFNLSSIDGFLSPSSVLGLVKIADGFIDSSADIILDKLQLFVLTKLLLMEESTFAAKNIRFITPSVNVYYGDFSKDATIDGFENVINSEKNDKGCFSDLSKVFDMNYIYLSVKTPSIVASFKESMTNKETASESLIAMHLPAVSIKVVNLDAPNSEDSAATLRFEDFEIWLDQSLSVVSSFDLEALEVSLDSEQIKWLAKIIKYNSDCLMPAIDQLQALGTRFEYSIIELIYKLSIASEKYNIHHDSSVLTKPTYITRNSEAKHVRSFDSWRILVRLRHILKSLPAEWDEKTFVDSENWKDHDNAFNHVLEVFSKWRSWEFSDIRRSFVFKSAFKNLFKDEEKQPSKSKGLYVNISNLVVRLESKLEQDIIRLIGLEAETFSQYGRDLKVALELRSIESKISTISLCLIDAIIILGTMLPSKSMTDENQELSTKTKDGGDIHVSASLGKFKNTIVIDRIHHEFEVLGVLSSNVSLSESLDQNALNNILHLDSCSSKICLDKEIFAQNSVNGIDVNISNTGSFINNLTVLESNIDSVYCDISRGSYDYLKLLAVINNYEINQLAHIKQSLQRLSSGTTTNDKESTTTKEQGSLLGILDNIKISSNFAVENFYWNIDVLSPVLVSGKIGRSEFSTVLAKRMVYCEYNFDGLECNFIHNTYGKKFLARYQQSYSSMVIKGNLNEDRPLIQLDWNSKINEFSIPSALRSLNDILNAKVQLNGIVDEYVSYGKMIQEKLEVMLKTEPTSEESHKNSDPGLNEFLEKVMFKTCIVNNIIKFSVGVDETKAELKFMDTTFLGGNFDIDSSESLVKTALYGDLILPTTSLSLFDPIVPQYLTQLIEFNLEIKLSSSKGQEDSRRMVEMTSDFFRIFLNPYSLVKIMEIIVRAQIINEAFIENEAEIGQVVTPVVTPGSNTSPELFFKNLSIHILSYNFCFGWLFGGEESQAVGKGVIVGCERVYIITEETLGKLTIVDGYCSSLGNDTSVNFNAKNDSTQRALLPNVQLIFSISKSSKGTKSLNVKVTGEVLDVRLISQYFYTSDNLIKSLAIFQNLKAELVPTINYQKKPVTELGDSNYIDSLGTFFASVNCVINFAGANIRIDRSQTSESSLELHSPAVEISIGYKKVIGALKHLVRCDVTTFASDNTLESSCVPVLMDIWYGINSMMKHDSLMRTKELMTKENCIEDEENAALSSHPIDYVALIHNIDFSGLLNIQPQSLTLSCAPNAKINAVISTGGIKLQLNTVEEGEKLGAGSLLFSEMTAKLQHAYSREVSGSFSIGQIMINAILHQENQLLKIITSGEISKIISYVKVSQLQDLNIFMDTWMPKDLMEQYENPFSKVSSYEAPEISETNESKSKTFAERFQQVSTTNAFPWNVNFVISDVSLKIDLGQSLGVASLLLDKFWLVQRKSSHWEQNLTIGMDSLVLKCEGRLTAEIAIRNSRLNSVIMWATENEVYEIPLVFLSGGVEAFEIIIGFDYHTIFVANVEHFYLSLFNQRDQDEANLDKLFGTASLKQVNIYTTCLASSTFVDIVNAFMRIRANTESSYNEVLLDAGANALKKENSKPTKQKDYSILEKFTNLKTGVGVTIEGFLLQIYPTSLMDTDVLVVNSGRVGAKYSRRLEKEKLSSDLSLQWNNLDVALSKLRTAFQHKQVDFGNFALYIEHSLGAKGGTIFTLPMISIAMETSQLNNDKHVNYTFNSSFGGNVDIRWNLGSINFIRAMHESHEKALSSRLAKNKMLSKSSSLAEEKLEALKIKERVEHAEHDSEYEYVAIEPPVIEPPHLKELGDITPPLEWFGLHRKNFPALTHHFFILPLEQFVINVEKQYNSVLGKA</sequence>
<feature type="transmembrane region" description="Helical" evidence="2">
    <location>
        <begin position="6"/>
        <end position="24"/>
    </location>
</feature>
<gene>
    <name evidence="5" type="ORF">DASC09_060430</name>
</gene>
<dbReference type="GeneID" id="90076692"/>
<keyword evidence="2" id="KW-0812">Transmembrane</keyword>
<dbReference type="Proteomes" id="UP001360560">
    <property type="component" value="Unassembled WGS sequence"/>
</dbReference>
<reference evidence="5 6" key="1">
    <citation type="journal article" date="2023" name="Elife">
        <title>Identification of key yeast species and microbe-microbe interactions impacting larval growth of Drosophila in the wild.</title>
        <authorList>
            <person name="Mure A."/>
            <person name="Sugiura Y."/>
            <person name="Maeda R."/>
            <person name="Honda K."/>
            <person name="Sakurai N."/>
            <person name="Takahashi Y."/>
            <person name="Watada M."/>
            <person name="Katoh T."/>
            <person name="Gotoh A."/>
            <person name="Gotoh Y."/>
            <person name="Taniguchi I."/>
            <person name="Nakamura K."/>
            <person name="Hayashi T."/>
            <person name="Katayama T."/>
            <person name="Uemura T."/>
            <person name="Hattori Y."/>
        </authorList>
    </citation>
    <scope>NUCLEOTIDE SEQUENCE [LARGE SCALE GENOMIC DNA]</scope>
    <source>
        <strain evidence="5 6">SC-9</strain>
    </source>
</reference>
<dbReference type="InterPro" id="IPR056779">
    <property type="entry name" value="Csf1_C"/>
</dbReference>
<name>A0AAV5QV66_9ASCO</name>
<evidence type="ECO:0000259" key="4">
    <source>
        <dbReference type="Pfam" id="PF25038"/>
    </source>
</evidence>
<protein>
    <submittedName>
        <fullName evidence="5">Csf1 protein</fullName>
    </submittedName>
</protein>
<dbReference type="EMBL" id="BTFZ01000020">
    <property type="protein sequence ID" value="GMM38704.1"/>
    <property type="molecule type" value="Genomic_DNA"/>
</dbReference>
<evidence type="ECO:0000259" key="3">
    <source>
        <dbReference type="Pfam" id="PF21678"/>
    </source>
</evidence>
<evidence type="ECO:0000256" key="2">
    <source>
        <dbReference type="SAM" id="Phobius"/>
    </source>
</evidence>
<dbReference type="Pfam" id="PF21678">
    <property type="entry name" value="Csf1_N"/>
    <property type="match status" value="1"/>
</dbReference>
<dbReference type="InterPro" id="IPR029636">
    <property type="entry name" value="Csf1"/>
</dbReference>
<dbReference type="Pfam" id="PF25038">
    <property type="entry name" value="Csf1_C"/>
    <property type="match status" value="1"/>
</dbReference>
<evidence type="ECO:0000313" key="5">
    <source>
        <dbReference type="EMBL" id="GMM38704.1"/>
    </source>
</evidence>